<dbReference type="Ensembl" id="ENSPNAT00000058656.1">
    <property type="protein sequence ID" value="ENSPNAP00000077234.1"/>
    <property type="gene ID" value="ENSPNAG00000002803.2"/>
</dbReference>
<reference evidence="9 10" key="1">
    <citation type="submission" date="2020-10" db="EMBL/GenBank/DDBJ databases">
        <title>Pygocentrus nattereri (red-bellied piranha) genome, fPygNat1, primary haplotype.</title>
        <authorList>
            <person name="Myers G."/>
            <person name="Meyer A."/>
            <person name="Karagic N."/>
            <person name="Pippel M."/>
            <person name="Winkler S."/>
            <person name="Tracey A."/>
            <person name="Wood J."/>
            <person name="Formenti G."/>
            <person name="Howe K."/>
            <person name="Fedrigo O."/>
            <person name="Jarvis E.D."/>
        </authorList>
    </citation>
    <scope>NUCLEOTIDE SEQUENCE [LARGE SCALE GENOMIC DNA]</scope>
</reference>
<keyword evidence="2 8" id="KW-0812">Transmembrane</keyword>
<feature type="coiled-coil region" evidence="6">
    <location>
        <begin position="68"/>
        <end position="95"/>
    </location>
</feature>
<accession>A0AAR2LR75</accession>
<evidence type="ECO:0000256" key="4">
    <source>
        <dbReference type="ARBA" id="ARBA00023054"/>
    </source>
</evidence>
<evidence type="ECO:0000256" key="6">
    <source>
        <dbReference type="SAM" id="Coils"/>
    </source>
</evidence>
<evidence type="ECO:0000256" key="3">
    <source>
        <dbReference type="ARBA" id="ARBA00022989"/>
    </source>
</evidence>
<dbReference type="PANTHER" id="PTHR16056:SF15">
    <property type="entry name" value="REGULATOR OF MICROTUBULE DYNAMICS PROTEIN 2"/>
    <property type="match status" value="1"/>
</dbReference>
<evidence type="ECO:0008006" key="11">
    <source>
        <dbReference type="Google" id="ProtNLM"/>
    </source>
</evidence>
<protein>
    <recommendedName>
        <fullName evidence="11">Regulator of microtubule dynamics 2</fullName>
    </recommendedName>
</protein>
<evidence type="ECO:0000256" key="2">
    <source>
        <dbReference type="ARBA" id="ARBA00022692"/>
    </source>
</evidence>
<dbReference type="GO" id="GO:0016020">
    <property type="term" value="C:membrane"/>
    <property type="evidence" value="ECO:0007669"/>
    <property type="project" value="UniProtKB-SubCell"/>
</dbReference>
<dbReference type="Pfam" id="PF21033">
    <property type="entry name" value="RMD1-3"/>
    <property type="match status" value="1"/>
</dbReference>
<dbReference type="AlphaFoldDB" id="A0AAR2LR75"/>
<keyword evidence="3 8" id="KW-1133">Transmembrane helix</keyword>
<dbReference type="GO" id="GO:0097431">
    <property type="term" value="C:mitotic spindle pole"/>
    <property type="evidence" value="ECO:0007669"/>
    <property type="project" value="TreeGrafter"/>
</dbReference>
<sequence>MAQADGKVLALGVLAGAAGISLAAAWYQSRRAVASSAGTGTYHPGLYTRSNAGSVALQGGQAEVLDRLGALIQCVSELKEEVKALKETLPHLQDHVRDELRGRIGARKASPLNRTTPTRRKRASGVTRAEGQSSEEAESEGGYMTALTDSEEEDRKAEEPLDDLTALLRRADGLHECKGDKKKQGLSTLLEKKEKFDQKCQYLWRLTRAYADAHDLAGDSLEKKKYAEKGKQIGAQAISVNPVCAESHQWPVLVILTHHSWTSTIAVVICWWPLAFSGFGSTHNSVCYKSFKKHSFHTISFFQLAMITYTLTFCIYHSKNYWK</sequence>
<evidence type="ECO:0000313" key="9">
    <source>
        <dbReference type="Ensembl" id="ENSPNAP00000077234.1"/>
    </source>
</evidence>
<proteinExistence type="predicted"/>
<evidence type="ECO:0000313" key="10">
    <source>
        <dbReference type="Proteomes" id="UP001501920"/>
    </source>
</evidence>
<keyword evidence="5 8" id="KW-0472">Membrane</keyword>
<organism evidence="9 10">
    <name type="scientific">Pygocentrus nattereri</name>
    <name type="common">Red-bellied piranha</name>
    <dbReference type="NCBI Taxonomy" id="42514"/>
    <lineage>
        <taxon>Eukaryota</taxon>
        <taxon>Metazoa</taxon>
        <taxon>Chordata</taxon>
        <taxon>Craniata</taxon>
        <taxon>Vertebrata</taxon>
        <taxon>Euteleostomi</taxon>
        <taxon>Actinopterygii</taxon>
        <taxon>Neopterygii</taxon>
        <taxon>Teleostei</taxon>
        <taxon>Ostariophysi</taxon>
        <taxon>Characiformes</taxon>
        <taxon>Characoidei</taxon>
        <taxon>Pygocentrus</taxon>
    </lineage>
</organism>
<feature type="transmembrane region" description="Helical" evidence="8">
    <location>
        <begin position="296"/>
        <end position="316"/>
    </location>
</feature>
<name>A0AAR2LR75_PYGNA</name>
<dbReference type="GO" id="GO:0005876">
    <property type="term" value="C:spindle microtubule"/>
    <property type="evidence" value="ECO:0007669"/>
    <property type="project" value="TreeGrafter"/>
</dbReference>
<keyword evidence="10" id="KW-1185">Reference proteome</keyword>
<evidence type="ECO:0000256" key="7">
    <source>
        <dbReference type="SAM" id="MobiDB-lite"/>
    </source>
</evidence>
<dbReference type="GO" id="GO:0008017">
    <property type="term" value="F:microtubule binding"/>
    <property type="evidence" value="ECO:0007669"/>
    <property type="project" value="TreeGrafter"/>
</dbReference>
<feature type="region of interest" description="Disordered" evidence="7">
    <location>
        <begin position="102"/>
        <end position="159"/>
    </location>
</feature>
<dbReference type="PANTHER" id="PTHR16056">
    <property type="entry name" value="REGULATOR OF MICROTUBULE DYNAMICS PROTEIN"/>
    <property type="match status" value="1"/>
</dbReference>
<keyword evidence="4 6" id="KW-0175">Coiled coil</keyword>
<evidence type="ECO:0000256" key="5">
    <source>
        <dbReference type="ARBA" id="ARBA00023136"/>
    </source>
</evidence>
<dbReference type="GeneTree" id="ENSGT00950000182992"/>
<comment type="subcellular location">
    <subcellularLocation>
        <location evidence="1">Membrane</location>
        <topology evidence="1">Single-pass membrane protein</topology>
    </subcellularLocation>
</comment>
<evidence type="ECO:0000256" key="1">
    <source>
        <dbReference type="ARBA" id="ARBA00004167"/>
    </source>
</evidence>
<dbReference type="GO" id="GO:0005739">
    <property type="term" value="C:mitochondrion"/>
    <property type="evidence" value="ECO:0007669"/>
    <property type="project" value="TreeGrafter"/>
</dbReference>
<dbReference type="InterPro" id="IPR049039">
    <property type="entry name" value="RMD1-3_a_helical_rpt"/>
</dbReference>
<reference evidence="9" key="3">
    <citation type="submission" date="2025-09" db="UniProtKB">
        <authorList>
            <consortium name="Ensembl"/>
        </authorList>
    </citation>
    <scope>IDENTIFICATION</scope>
</reference>
<dbReference type="Proteomes" id="UP001501920">
    <property type="component" value="Chromosome 5"/>
</dbReference>
<evidence type="ECO:0000256" key="8">
    <source>
        <dbReference type="SAM" id="Phobius"/>
    </source>
</evidence>
<reference evidence="9" key="2">
    <citation type="submission" date="2025-08" db="UniProtKB">
        <authorList>
            <consortium name="Ensembl"/>
        </authorList>
    </citation>
    <scope>IDENTIFICATION</scope>
</reference>
<gene>
    <name evidence="9" type="primary">RMDN2</name>
</gene>